<accession>A0A6A6DG15</accession>
<reference evidence="2" key="1">
    <citation type="journal article" date="2020" name="Stud. Mycol.">
        <title>101 Dothideomycetes genomes: a test case for predicting lifestyles and emergence of pathogens.</title>
        <authorList>
            <person name="Haridas S."/>
            <person name="Albert R."/>
            <person name="Binder M."/>
            <person name="Bloem J."/>
            <person name="Labutti K."/>
            <person name="Salamov A."/>
            <person name="Andreopoulos B."/>
            <person name="Baker S."/>
            <person name="Barry K."/>
            <person name="Bills G."/>
            <person name="Bluhm B."/>
            <person name="Cannon C."/>
            <person name="Castanera R."/>
            <person name="Culley D."/>
            <person name="Daum C."/>
            <person name="Ezra D."/>
            <person name="Gonzalez J."/>
            <person name="Henrissat B."/>
            <person name="Kuo A."/>
            <person name="Liang C."/>
            <person name="Lipzen A."/>
            <person name="Lutzoni F."/>
            <person name="Magnuson J."/>
            <person name="Mondo S."/>
            <person name="Nolan M."/>
            <person name="Ohm R."/>
            <person name="Pangilinan J."/>
            <person name="Park H.-J."/>
            <person name="Ramirez L."/>
            <person name="Alfaro M."/>
            <person name="Sun H."/>
            <person name="Tritt A."/>
            <person name="Yoshinaga Y."/>
            <person name="Zwiers L.-H."/>
            <person name="Turgeon B."/>
            <person name="Goodwin S."/>
            <person name="Spatafora J."/>
            <person name="Crous P."/>
            <person name="Grigoriev I."/>
        </authorList>
    </citation>
    <scope>NUCLEOTIDE SEQUENCE</scope>
    <source>
        <strain evidence="2">CBS 207.26</strain>
    </source>
</reference>
<organism evidence="2 3">
    <name type="scientific">Zopfia rhizophila CBS 207.26</name>
    <dbReference type="NCBI Taxonomy" id="1314779"/>
    <lineage>
        <taxon>Eukaryota</taxon>
        <taxon>Fungi</taxon>
        <taxon>Dikarya</taxon>
        <taxon>Ascomycota</taxon>
        <taxon>Pezizomycotina</taxon>
        <taxon>Dothideomycetes</taxon>
        <taxon>Dothideomycetes incertae sedis</taxon>
        <taxon>Zopfiaceae</taxon>
        <taxon>Zopfia</taxon>
    </lineage>
</organism>
<feature type="transmembrane region" description="Helical" evidence="1">
    <location>
        <begin position="57"/>
        <end position="76"/>
    </location>
</feature>
<evidence type="ECO:0000256" key="1">
    <source>
        <dbReference type="SAM" id="Phobius"/>
    </source>
</evidence>
<name>A0A6A6DG15_9PEZI</name>
<protein>
    <submittedName>
        <fullName evidence="2">Uncharacterized protein</fullName>
    </submittedName>
</protein>
<keyword evidence="1" id="KW-0812">Transmembrane</keyword>
<gene>
    <name evidence="2" type="ORF">K469DRAFT_719226</name>
</gene>
<feature type="transmembrane region" description="Helical" evidence="1">
    <location>
        <begin position="286"/>
        <end position="308"/>
    </location>
</feature>
<dbReference type="AlphaFoldDB" id="A0A6A6DG15"/>
<keyword evidence="3" id="KW-1185">Reference proteome</keyword>
<feature type="transmembrane region" description="Helical" evidence="1">
    <location>
        <begin position="470"/>
        <end position="493"/>
    </location>
</feature>
<proteinExistence type="predicted"/>
<evidence type="ECO:0000313" key="3">
    <source>
        <dbReference type="Proteomes" id="UP000800200"/>
    </source>
</evidence>
<keyword evidence="1" id="KW-1133">Transmembrane helix</keyword>
<dbReference type="EMBL" id="ML994679">
    <property type="protein sequence ID" value="KAF2178075.1"/>
    <property type="molecule type" value="Genomic_DNA"/>
</dbReference>
<evidence type="ECO:0000313" key="2">
    <source>
        <dbReference type="EMBL" id="KAF2178075.1"/>
    </source>
</evidence>
<feature type="transmembrane region" description="Helical" evidence="1">
    <location>
        <begin position="513"/>
        <end position="538"/>
    </location>
</feature>
<sequence length="549" mass="60774">MAPLQNVTISIAVIDHGNPNLLCTPAQAPTILFFYIANYLAHVATVKSYPAETMTELSVAVILALFFPSSGIIRALDSIFRHSRLKNTNDLQKAARAGALCMVVRTRAWPPKPGDLIRDVEIKETAAQIPTTPATSRVQSTESCDDMRESLIQNNDNGEIEMHPTLQAGYSTVIGMGLGRAPEGYSFTVNVPSWLDENLRTSLTTRRIAKRGCKIHGVYSIPPGYEFAYVPSDTVVYTESTNLDRSSTHKIEISSAYSVAKSVISVAQTIYAAITLYRARGNQIELYGYAAFGLTVTPYIIMSILNLLGQLATPDYPTFYMVHSEEMDEARRRGAYFDGVVGSLSIPSNSTVPWIVEEISNSTDLILRQGDTPANGNPINTFSTSEIPMTIRISIIQTAYEFRIPSCSRFDRKSPPKDCDWSLSDKQRQIKSRGLLIFWAPLAFGFIPLLIIGLLSRFRKGRSTTFQRAWIMSWLVVGMIMGGMSNRMSAVLIPPHKKSIKSFILFRSYFGRVLKFVALFGICLVPAIGGIVVVGQMISNYGSCIRIRN</sequence>
<dbReference type="OrthoDB" id="5406607at2759"/>
<keyword evidence="1" id="KW-0472">Membrane</keyword>
<dbReference type="Proteomes" id="UP000800200">
    <property type="component" value="Unassembled WGS sequence"/>
</dbReference>
<feature type="transmembrane region" description="Helical" evidence="1">
    <location>
        <begin position="436"/>
        <end position="458"/>
    </location>
</feature>